<evidence type="ECO:0008006" key="4">
    <source>
        <dbReference type="Google" id="ProtNLM"/>
    </source>
</evidence>
<dbReference type="AlphaFoldDB" id="A0ABC8TMJ0"/>
<feature type="compositionally biased region" description="Low complexity" evidence="1">
    <location>
        <begin position="27"/>
        <end position="42"/>
    </location>
</feature>
<feature type="region of interest" description="Disordered" evidence="1">
    <location>
        <begin position="27"/>
        <end position="102"/>
    </location>
</feature>
<feature type="compositionally biased region" description="Low complexity" evidence="1">
    <location>
        <begin position="68"/>
        <end position="82"/>
    </location>
</feature>
<accession>A0ABC8TMJ0</accession>
<evidence type="ECO:0000256" key="1">
    <source>
        <dbReference type="SAM" id="MobiDB-lite"/>
    </source>
</evidence>
<dbReference type="PANTHER" id="PTHR34112:SF13">
    <property type="entry name" value="OS04G0448200 PROTEIN"/>
    <property type="match status" value="1"/>
</dbReference>
<proteinExistence type="predicted"/>
<dbReference type="Proteomes" id="UP001642360">
    <property type="component" value="Unassembled WGS sequence"/>
</dbReference>
<dbReference type="PANTHER" id="PTHR34112">
    <property type="entry name" value="C-JUN-AMINO-TERMINAL KINASE-INTERACTING PROTEIN"/>
    <property type="match status" value="1"/>
</dbReference>
<name>A0ABC8TMJ0_9AQUA</name>
<sequence>MMEKSEPALVPEWLRCTGSVIGGGTSSHHFASSSSHSGTDGFLRTRNRSSRNVNDKDSPRAPFLDRPSLSNSRFSSGSTGSTKHPYSSFTRSHRDKNRDKEKDRSVIEDLWDHDSSDPLGNILGTRIEKTILMRSQSLVSRKPHEVLPQRAVDLKNGSNNNHSSGHDVLAGESVAGGIQKAAFEKDFPTLGTEEKQGVLDIGRVSSPGFSMAVQSLPVGSSGYSGGERWTSALAEVPAIIGSSGLTNSSVQQSIASPMPGASNAVAGPNMAHALSHNPSRACTTPQIPEKTQRFEELAIKQSRQLIPMTPSIPKALILNSFDKSKHLKAAVSTNEMSVAAKSVQQQPYSSQTSQSLRSGQVRSDVPKTSHAGKFLVLKSVRESGVSPMAKEVSSPTNNASGVAANGLLAWATSAPTAPFTSASTPKIPALEHKSADLVLNPRSSAEKRASLSQAQSRSDFFNLMRKKTSVNASAILPDSSASLSFPSVEKSGKVFEGVSVPVSPRVTENGCLIPSNDESYEEAQRFSDVGEKNVHLNGAAVYPDEEEAAFLRSLGWEENAGEDEGLTEEEINAFYQEYMNLRPSLKVCRGAQPKCSLLPESHASN</sequence>
<gene>
    <name evidence="2" type="ORF">ILEXP_LOCUS37481</name>
</gene>
<evidence type="ECO:0000313" key="3">
    <source>
        <dbReference type="Proteomes" id="UP001642360"/>
    </source>
</evidence>
<protein>
    <recommendedName>
        <fullName evidence="4">Mediator of RNA polymerase II transcription subunit 1</fullName>
    </recommendedName>
</protein>
<dbReference type="EMBL" id="CAUOFW020005013">
    <property type="protein sequence ID" value="CAK9168149.1"/>
    <property type="molecule type" value="Genomic_DNA"/>
</dbReference>
<reference evidence="2 3" key="1">
    <citation type="submission" date="2024-02" db="EMBL/GenBank/DDBJ databases">
        <authorList>
            <person name="Vignale AGUSTIN F."/>
            <person name="Sosa J E."/>
            <person name="Modenutti C."/>
        </authorList>
    </citation>
    <scope>NUCLEOTIDE SEQUENCE [LARGE SCALE GENOMIC DNA]</scope>
</reference>
<feature type="region of interest" description="Disordered" evidence="1">
    <location>
        <begin position="342"/>
        <end position="367"/>
    </location>
</feature>
<feature type="compositionally biased region" description="Low complexity" evidence="1">
    <location>
        <begin position="342"/>
        <end position="355"/>
    </location>
</feature>
<comment type="caution">
    <text evidence="2">The sequence shown here is derived from an EMBL/GenBank/DDBJ whole genome shotgun (WGS) entry which is preliminary data.</text>
</comment>
<evidence type="ECO:0000313" key="2">
    <source>
        <dbReference type="EMBL" id="CAK9168149.1"/>
    </source>
</evidence>
<organism evidence="2 3">
    <name type="scientific">Ilex paraguariensis</name>
    <name type="common">yerba mate</name>
    <dbReference type="NCBI Taxonomy" id="185542"/>
    <lineage>
        <taxon>Eukaryota</taxon>
        <taxon>Viridiplantae</taxon>
        <taxon>Streptophyta</taxon>
        <taxon>Embryophyta</taxon>
        <taxon>Tracheophyta</taxon>
        <taxon>Spermatophyta</taxon>
        <taxon>Magnoliopsida</taxon>
        <taxon>eudicotyledons</taxon>
        <taxon>Gunneridae</taxon>
        <taxon>Pentapetalae</taxon>
        <taxon>asterids</taxon>
        <taxon>campanulids</taxon>
        <taxon>Aquifoliales</taxon>
        <taxon>Aquifoliaceae</taxon>
        <taxon>Ilex</taxon>
    </lineage>
</organism>
<keyword evidence="3" id="KW-1185">Reference proteome</keyword>